<evidence type="ECO:0000313" key="4">
    <source>
        <dbReference type="Proteomes" id="UP000027265"/>
    </source>
</evidence>
<dbReference type="STRING" id="933084.A0A067Q2P4"/>
<evidence type="ECO:0000313" key="3">
    <source>
        <dbReference type="EMBL" id="KDQ60405.1"/>
    </source>
</evidence>
<feature type="domain" description="Calcineurin-like phosphoesterase" evidence="2">
    <location>
        <begin position="52"/>
        <end position="314"/>
    </location>
</feature>
<name>A0A067Q2P4_9AGAM</name>
<keyword evidence="4" id="KW-1185">Reference proteome</keyword>
<dbReference type="InterPro" id="IPR029052">
    <property type="entry name" value="Metallo-depent_PP-like"/>
</dbReference>
<dbReference type="GO" id="GO:0016788">
    <property type="term" value="F:hydrolase activity, acting on ester bonds"/>
    <property type="evidence" value="ECO:0007669"/>
    <property type="project" value="TreeGrafter"/>
</dbReference>
<reference evidence="4" key="1">
    <citation type="journal article" date="2014" name="Proc. Natl. Acad. Sci. U.S.A.">
        <title>Extensive sampling of basidiomycete genomes demonstrates inadequacy of the white-rot/brown-rot paradigm for wood decay fungi.</title>
        <authorList>
            <person name="Riley R."/>
            <person name="Salamov A.A."/>
            <person name="Brown D.W."/>
            <person name="Nagy L.G."/>
            <person name="Floudas D."/>
            <person name="Held B.W."/>
            <person name="Levasseur A."/>
            <person name="Lombard V."/>
            <person name="Morin E."/>
            <person name="Otillar R."/>
            <person name="Lindquist E.A."/>
            <person name="Sun H."/>
            <person name="LaButti K.M."/>
            <person name="Schmutz J."/>
            <person name="Jabbour D."/>
            <person name="Luo H."/>
            <person name="Baker S.E."/>
            <person name="Pisabarro A.G."/>
            <person name="Walton J.D."/>
            <person name="Blanchette R.A."/>
            <person name="Henrissat B."/>
            <person name="Martin F."/>
            <person name="Cullen D."/>
            <person name="Hibbett D.S."/>
            <person name="Grigoriev I.V."/>
        </authorList>
    </citation>
    <scope>NUCLEOTIDE SEQUENCE [LARGE SCALE GENOMIC DNA]</scope>
    <source>
        <strain evidence="4">MUCL 33604</strain>
    </source>
</reference>
<dbReference type="Proteomes" id="UP000027265">
    <property type="component" value="Unassembled WGS sequence"/>
</dbReference>
<keyword evidence="1" id="KW-0732">Signal</keyword>
<dbReference type="InterPro" id="IPR004843">
    <property type="entry name" value="Calcineurin-like_PHP"/>
</dbReference>
<organism evidence="3 4">
    <name type="scientific">Jaapia argillacea MUCL 33604</name>
    <dbReference type="NCBI Taxonomy" id="933084"/>
    <lineage>
        <taxon>Eukaryota</taxon>
        <taxon>Fungi</taxon>
        <taxon>Dikarya</taxon>
        <taxon>Basidiomycota</taxon>
        <taxon>Agaricomycotina</taxon>
        <taxon>Agaricomycetes</taxon>
        <taxon>Agaricomycetidae</taxon>
        <taxon>Jaapiales</taxon>
        <taxon>Jaapiaceae</taxon>
        <taxon>Jaapia</taxon>
    </lineage>
</organism>
<dbReference type="OrthoDB" id="783096at2759"/>
<evidence type="ECO:0000259" key="2">
    <source>
        <dbReference type="Pfam" id="PF00149"/>
    </source>
</evidence>
<feature type="signal peptide" evidence="1">
    <location>
        <begin position="1"/>
        <end position="21"/>
    </location>
</feature>
<evidence type="ECO:0000256" key="1">
    <source>
        <dbReference type="SAM" id="SignalP"/>
    </source>
</evidence>
<dbReference type="Gene3D" id="3.60.21.10">
    <property type="match status" value="1"/>
</dbReference>
<dbReference type="InParanoid" id="A0A067Q2P4"/>
<protein>
    <recommendedName>
        <fullName evidence="2">Calcineurin-like phosphoesterase domain-containing protein</fullName>
    </recommendedName>
</protein>
<proteinExistence type="predicted"/>
<feature type="chain" id="PRO_5001643665" description="Calcineurin-like phosphoesterase domain-containing protein" evidence="1">
    <location>
        <begin position="22"/>
        <end position="384"/>
    </location>
</feature>
<dbReference type="SUPFAM" id="SSF56300">
    <property type="entry name" value="Metallo-dependent phosphatases"/>
    <property type="match status" value="1"/>
</dbReference>
<accession>A0A067Q2P4</accession>
<dbReference type="AlphaFoldDB" id="A0A067Q2P4"/>
<dbReference type="Pfam" id="PF00149">
    <property type="entry name" value="Metallophos"/>
    <property type="match status" value="1"/>
</dbReference>
<gene>
    <name evidence="3" type="ORF">JAAARDRAFT_605439</name>
</gene>
<dbReference type="PANTHER" id="PTHR32440">
    <property type="entry name" value="PHOSPHATASE DCR2-RELATED-RELATED"/>
    <property type="match status" value="1"/>
</dbReference>
<dbReference type="GO" id="GO:0005737">
    <property type="term" value="C:cytoplasm"/>
    <property type="evidence" value="ECO:0007669"/>
    <property type="project" value="TreeGrafter"/>
</dbReference>
<dbReference type="CDD" id="cd07383">
    <property type="entry name" value="MPP_Dcr2"/>
    <property type="match status" value="1"/>
</dbReference>
<dbReference type="EMBL" id="KL197714">
    <property type="protein sequence ID" value="KDQ60405.1"/>
    <property type="molecule type" value="Genomic_DNA"/>
</dbReference>
<dbReference type="PANTHER" id="PTHR32440:SF11">
    <property type="entry name" value="METALLOPHOSPHOESTERASE DOMAIN-CONTAINING PROTEIN"/>
    <property type="match status" value="1"/>
</dbReference>
<dbReference type="HOGENOM" id="CLU_019692_1_1_1"/>
<sequence length="384" mass="42419">MANSIGRFTIILACWAACVSGLPIFNHFAVKSSSLDPYPTKPRITFRADGTFKVTVFSDLHYGENPWDAWGPQQDVNSTALMKKVLADEKPDYVVINGDLVTGENTFRENSTRLIDEIMAPLNEAKVPFSTTQGNHDNQANISHFEEIQREQSVAPLSYTRFAPPGIGGEGGPGNYWVPIYEKTDDKIPVLILWFFDSRGGFSEGPNSTSIPDWVDSTVASWIQSETTQMNAVWGPSENRGALAFVHIPPHYIQAMQPGLNSTRDPGLNADVMGQGSAQATVDSTDQGKDQPFWDALNANVKNLHAVVSGHDHGNEWCIRETTKQVIFCFDKHSGYGGYGSPGWGHGVRNIVFSSPDPTHGLETWIRLEDGETRARVILDENYM</sequence>